<dbReference type="EMBL" id="QQNB01000001">
    <property type="protein sequence ID" value="RDE06324.1"/>
    <property type="molecule type" value="Genomic_DNA"/>
</dbReference>
<evidence type="ECO:0000256" key="1">
    <source>
        <dbReference type="SAM" id="Phobius"/>
    </source>
</evidence>
<dbReference type="RefSeq" id="WP_114685905.1">
    <property type="nucleotide sequence ID" value="NZ_QQNB01000001.1"/>
</dbReference>
<dbReference type="AlphaFoldDB" id="A0A369VVB1"/>
<keyword evidence="1" id="KW-1133">Transmembrane helix</keyword>
<name>A0A369VVB1_9SPHN</name>
<keyword evidence="4" id="KW-1185">Reference proteome</keyword>
<sequence length="148" mass="15387">MRSALASITVDFDRRSAERGEVRCSSTVRSTAGVSHDVVVHDLSASGLSFTSEQSFAVGTPVTVGLSGSGSVPGTIIRHERTLYGCAFDRPLTTAQLVDAFSSPGVLIGDFGGEARRPAPVADRKRAGARLLVVLAAAGLWAAIYALI</sequence>
<gene>
    <name evidence="3" type="ORF">DVW87_00910</name>
</gene>
<evidence type="ECO:0000313" key="4">
    <source>
        <dbReference type="Proteomes" id="UP000253918"/>
    </source>
</evidence>
<dbReference type="Pfam" id="PF07238">
    <property type="entry name" value="PilZ"/>
    <property type="match status" value="1"/>
</dbReference>
<dbReference type="SUPFAM" id="SSF141371">
    <property type="entry name" value="PilZ domain-like"/>
    <property type="match status" value="1"/>
</dbReference>
<dbReference type="Gene3D" id="2.40.10.220">
    <property type="entry name" value="predicted glycosyltransferase like domains"/>
    <property type="match status" value="1"/>
</dbReference>
<dbReference type="OrthoDB" id="9795572at2"/>
<accession>A0A369VVB1</accession>
<organism evidence="3 4">
    <name type="scientific">Sphingomonas aracearum</name>
    <dbReference type="NCBI Taxonomy" id="2283317"/>
    <lineage>
        <taxon>Bacteria</taxon>
        <taxon>Pseudomonadati</taxon>
        <taxon>Pseudomonadota</taxon>
        <taxon>Alphaproteobacteria</taxon>
        <taxon>Sphingomonadales</taxon>
        <taxon>Sphingomonadaceae</taxon>
        <taxon>Sphingomonas</taxon>
    </lineage>
</organism>
<keyword evidence="1" id="KW-0472">Membrane</keyword>
<dbReference type="InterPro" id="IPR009875">
    <property type="entry name" value="PilZ_domain"/>
</dbReference>
<reference evidence="3 4" key="1">
    <citation type="submission" date="2018-07" db="EMBL/GenBank/DDBJ databases">
        <title>a novel species of Sphingomonas isolated from the rhizosphere soil of Araceae plant.</title>
        <authorList>
            <person name="Zhiyong W."/>
            <person name="Qinglan Z."/>
            <person name="Zhiwei F."/>
            <person name="Ding X."/>
            <person name="Gejiao W."/>
            <person name="Shixue Z."/>
        </authorList>
    </citation>
    <scope>NUCLEOTIDE SEQUENCE [LARGE SCALE GENOMIC DNA]</scope>
    <source>
        <strain evidence="3 4">WZY 27</strain>
    </source>
</reference>
<protein>
    <submittedName>
        <fullName evidence="3">PilZ domain-containing protein</fullName>
    </submittedName>
</protein>
<comment type="caution">
    <text evidence="3">The sequence shown here is derived from an EMBL/GenBank/DDBJ whole genome shotgun (WGS) entry which is preliminary data.</text>
</comment>
<dbReference type="GO" id="GO:0035438">
    <property type="term" value="F:cyclic-di-GMP binding"/>
    <property type="evidence" value="ECO:0007669"/>
    <property type="project" value="InterPro"/>
</dbReference>
<proteinExistence type="predicted"/>
<feature type="domain" description="PilZ" evidence="2">
    <location>
        <begin position="13"/>
        <end position="96"/>
    </location>
</feature>
<dbReference type="Proteomes" id="UP000253918">
    <property type="component" value="Unassembled WGS sequence"/>
</dbReference>
<feature type="transmembrane region" description="Helical" evidence="1">
    <location>
        <begin position="127"/>
        <end position="147"/>
    </location>
</feature>
<evidence type="ECO:0000259" key="2">
    <source>
        <dbReference type="Pfam" id="PF07238"/>
    </source>
</evidence>
<keyword evidence="1" id="KW-0812">Transmembrane</keyword>
<evidence type="ECO:0000313" key="3">
    <source>
        <dbReference type="EMBL" id="RDE06324.1"/>
    </source>
</evidence>